<evidence type="ECO:0000313" key="4">
    <source>
        <dbReference type="Proteomes" id="UP000075883"/>
    </source>
</evidence>
<evidence type="ECO:0000256" key="2">
    <source>
        <dbReference type="SAM" id="SignalP"/>
    </source>
</evidence>
<feature type="compositionally biased region" description="Basic residues" evidence="1">
    <location>
        <begin position="125"/>
        <end position="134"/>
    </location>
</feature>
<dbReference type="Proteomes" id="UP000075883">
    <property type="component" value="Unassembled WGS sequence"/>
</dbReference>
<feature type="region of interest" description="Disordered" evidence="1">
    <location>
        <begin position="93"/>
        <end position="142"/>
    </location>
</feature>
<feature type="compositionally biased region" description="Polar residues" evidence="1">
    <location>
        <begin position="98"/>
        <end position="111"/>
    </location>
</feature>
<dbReference type="EnsemblMetazoa" id="ACUA014026-RA">
    <property type="protein sequence ID" value="ACUA014026-PA"/>
    <property type="gene ID" value="ACUA014026"/>
</dbReference>
<organism evidence="3 4">
    <name type="scientific">Anopheles culicifacies</name>
    <dbReference type="NCBI Taxonomy" id="139723"/>
    <lineage>
        <taxon>Eukaryota</taxon>
        <taxon>Metazoa</taxon>
        <taxon>Ecdysozoa</taxon>
        <taxon>Arthropoda</taxon>
        <taxon>Hexapoda</taxon>
        <taxon>Insecta</taxon>
        <taxon>Pterygota</taxon>
        <taxon>Neoptera</taxon>
        <taxon>Endopterygota</taxon>
        <taxon>Diptera</taxon>
        <taxon>Nematocera</taxon>
        <taxon>Culicoidea</taxon>
        <taxon>Culicidae</taxon>
        <taxon>Anophelinae</taxon>
        <taxon>Anopheles</taxon>
        <taxon>culicifacies species complex</taxon>
    </lineage>
</organism>
<dbReference type="EMBL" id="AXCM01001632">
    <property type="status" value="NOT_ANNOTATED_CDS"/>
    <property type="molecule type" value="Genomic_DNA"/>
</dbReference>
<feature type="signal peptide" evidence="2">
    <location>
        <begin position="1"/>
        <end position="18"/>
    </location>
</feature>
<accession>A0A182MB81</accession>
<proteinExistence type="predicted"/>
<keyword evidence="2" id="KW-0732">Signal</keyword>
<dbReference type="VEuPathDB" id="VectorBase:ACUA014026"/>
<name>A0A182MB81_9DIPT</name>
<evidence type="ECO:0000256" key="1">
    <source>
        <dbReference type="SAM" id="MobiDB-lite"/>
    </source>
</evidence>
<reference evidence="4" key="1">
    <citation type="submission" date="2013-09" db="EMBL/GenBank/DDBJ databases">
        <title>The Genome Sequence of Anopheles culicifacies species A.</title>
        <authorList>
            <consortium name="The Broad Institute Genomics Platform"/>
            <person name="Neafsey D.E."/>
            <person name="Besansky N."/>
            <person name="Howell P."/>
            <person name="Walton C."/>
            <person name="Young S.K."/>
            <person name="Zeng Q."/>
            <person name="Gargeya S."/>
            <person name="Fitzgerald M."/>
            <person name="Haas B."/>
            <person name="Abouelleil A."/>
            <person name="Allen A.W."/>
            <person name="Alvarado L."/>
            <person name="Arachchi H.M."/>
            <person name="Berlin A.M."/>
            <person name="Chapman S.B."/>
            <person name="Gainer-Dewar J."/>
            <person name="Goldberg J."/>
            <person name="Griggs A."/>
            <person name="Gujja S."/>
            <person name="Hansen M."/>
            <person name="Howarth C."/>
            <person name="Imamovic A."/>
            <person name="Ireland A."/>
            <person name="Larimer J."/>
            <person name="McCowan C."/>
            <person name="Murphy C."/>
            <person name="Pearson M."/>
            <person name="Poon T.W."/>
            <person name="Priest M."/>
            <person name="Roberts A."/>
            <person name="Saif S."/>
            <person name="Shea T."/>
            <person name="Sisk P."/>
            <person name="Sykes S."/>
            <person name="Wortman J."/>
            <person name="Nusbaum C."/>
            <person name="Birren B."/>
        </authorList>
    </citation>
    <scope>NUCLEOTIDE SEQUENCE [LARGE SCALE GENOMIC DNA]</scope>
    <source>
        <strain evidence="4">A-37</strain>
    </source>
</reference>
<reference evidence="3" key="2">
    <citation type="submission" date="2020-05" db="UniProtKB">
        <authorList>
            <consortium name="EnsemblMetazoa"/>
        </authorList>
    </citation>
    <scope>IDENTIFICATION</scope>
    <source>
        <strain evidence="3">A-37</strain>
    </source>
</reference>
<protein>
    <submittedName>
        <fullName evidence="3">Uncharacterized protein</fullName>
    </submittedName>
</protein>
<sequence>MKCVQLLWSFAFILLCQLSENRGLVDSKVRNRVQKWQQRTWRSRFGSGLRRDWKTAFEPPKSSHRARYGLSPREEDFFTTDGVPNAYSNYHYRRVGNSRGSSKGQRASKLSSGRWKNPDDGKYARGNRLKRHVRGHTEPSEEVKDYLDPRDLMLLGDDPNSEFIPLQPELGQQYNTEDTEENSRELPYSVSSDPTPGGDKKLKEFKIVFHHRNLNGSGVQSRISLGLLAFLIVSTLGITCLLTDEH</sequence>
<dbReference type="AlphaFoldDB" id="A0A182MB81"/>
<evidence type="ECO:0000313" key="3">
    <source>
        <dbReference type="EnsemblMetazoa" id="ACUA014026-PA"/>
    </source>
</evidence>
<keyword evidence="4" id="KW-1185">Reference proteome</keyword>
<feature type="region of interest" description="Disordered" evidence="1">
    <location>
        <begin position="173"/>
        <end position="197"/>
    </location>
</feature>
<feature type="chain" id="PRO_5008128184" evidence="2">
    <location>
        <begin position="19"/>
        <end position="246"/>
    </location>
</feature>